<feature type="transmembrane region" description="Helical" evidence="5">
    <location>
        <begin position="366"/>
        <end position="387"/>
    </location>
</feature>
<evidence type="ECO:0000256" key="2">
    <source>
        <dbReference type="ARBA" id="ARBA00022692"/>
    </source>
</evidence>
<dbReference type="EMBL" id="CAJOBP010003061">
    <property type="protein sequence ID" value="CAF4388298.1"/>
    <property type="molecule type" value="Genomic_DNA"/>
</dbReference>
<comment type="subcellular location">
    <subcellularLocation>
        <location evidence="1">Membrane</location>
        <topology evidence="1">Multi-pass membrane protein</topology>
    </subcellularLocation>
</comment>
<dbReference type="Proteomes" id="UP000663873">
    <property type="component" value="Unassembled WGS sequence"/>
</dbReference>
<dbReference type="AlphaFoldDB" id="A0A817UPD7"/>
<dbReference type="Pfam" id="PF07690">
    <property type="entry name" value="MFS_1"/>
    <property type="match status" value="1"/>
</dbReference>
<dbReference type="PANTHER" id="PTHR42718:SF1">
    <property type="entry name" value="LOW AFFINITY AMMONIUM TRANSPORTER"/>
    <property type="match status" value="1"/>
</dbReference>
<evidence type="ECO:0000256" key="3">
    <source>
        <dbReference type="ARBA" id="ARBA00022989"/>
    </source>
</evidence>
<feature type="transmembrane region" description="Helical" evidence="5">
    <location>
        <begin position="85"/>
        <end position="107"/>
    </location>
</feature>
<feature type="transmembrane region" description="Helical" evidence="5">
    <location>
        <begin position="304"/>
        <end position="323"/>
    </location>
</feature>
<dbReference type="Proteomes" id="UP000663825">
    <property type="component" value="Unassembled WGS sequence"/>
</dbReference>
<evidence type="ECO:0000313" key="11">
    <source>
        <dbReference type="Proteomes" id="UP000663873"/>
    </source>
</evidence>
<feature type="transmembrane region" description="Helical" evidence="5">
    <location>
        <begin position="147"/>
        <end position="166"/>
    </location>
</feature>
<comment type="caution">
    <text evidence="7">The sequence shown here is derived from an EMBL/GenBank/DDBJ whole genome shotgun (WGS) entry which is preliminary data.</text>
</comment>
<feature type="transmembrane region" description="Helical" evidence="5">
    <location>
        <begin position="20"/>
        <end position="44"/>
    </location>
</feature>
<name>A0A817UPD7_9BILA</name>
<organism evidence="7 10">
    <name type="scientific">Rotaria socialis</name>
    <dbReference type="NCBI Taxonomy" id="392032"/>
    <lineage>
        <taxon>Eukaryota</taxon>
        <taxon>Metazoa</taxon>
        <taxon>Spiralia</taxon>
        <taxon>Gnathifera</taxon>
        <taxon>Rotifera</taxon>
        <taxon>Eurotatoria</taxon>
        <taxon>Bdelloidea</taxon>
        <taxon>Philodinida</taxon>
        <taxon>Philodinidae</taxon>
        <taxon>Rotaria</taxon>
    </lineage>
</organism>
<feature type="domain" description="Major facilitator superfamily (MFS) profile" evidence="6">
    <location>
        <begin position="19"/>
        <end position="434"/>
    </location>
</feature>
<keyword evidence="4 5" id="KW-0472">Membrane</keyword>
<evidence type="ECO:0000313" key="7">
    <source>
        <dbReference type="EMBL" id="CAF3332965.1"/>
    </source>
</evidence>
<evidence type="ECO:0000313" key="9">
    <source>
        <dbReference type="EMBL" id="CAF4538187.1"/>
    </source>
</evidence>
<dbReference type="OrthoDB" id="2130629at2759"/>
<reference evidence="7" key="1">
    <citation type="submission" date="2021-02" db="EMBL/GenBank/DDBJ databases">
        <authorList>
            <person name="Nowell W R."/>
        </authorList>
    </citation>
    <scope>NUCLEOTIDE SEQUENCE</scope>
</reference>
<sequence length="474" mass="51235">MPFRERPSCFRNFSHEILYVSVISCAQLLTQAVLGNVLVPLHIIGPAININDNNKLPWTLAAYSLTVGIFILITGRLGDVFGHKLLLIIGYIILAVFSLLPGMAAYVKDDIYFDVMRALQGIGPATLLPNAVALLARAYPNCKRKSFVFSMFGATAPIAFIMGALFRSIFAELVWWPWAQWVLAIFCVILAILAFFRYSNGIITSGSSRSVLVIGVFALIEMKTEEPIMPPSIWTVAGFPGVLACIALGWSSFGVFMYYVVQMLQVIRGVSPLLTTAMLSPIILSGRAATILVSLLYGRVPAHYLLLASMCFFCIGNTLIATLPIDQTYWAQVFVSTLLTPFGMDISFPAASLIVSNTVPIKQQGVAASMVNTVINWSISLGLGIAGTVESEMIKKGMSTLEGYRCALYAGIGLTGMGIIVALVFCLTASKPSPLKQEQSSDVTAAPAISSIVTSAPVIKDNEAIIEFPMTCRL</sequence>
<dbReference type="EMBL" id="CAJOBO010005157">
    <property type="protein sequence ID" value="CAF4538187.1"/>
    <property type="molecule type" value="Genomic_DNA"/>
</dbReference>
<feature type="transmembrane region" description="Helical" evidence="5">
    <location>
        <begin position="407"/>
        <end position="427"/>
    </location>
</feature>
<dbReference type="InterPro" id="IPR020846">
    <property type="entry name" value="MFS_dom"/>
</dbReference>
<dbReference type="SUPFAM" id="SSF103473">
    <property type="entry name" value="MFS general substrate transporter"/>
    <property type="match status" value="1"/>
</dbReference>
<evidence type="ECO:0000256" key="5">
    <source>
        <dbReference type="SAM" id="Phobius"/>
    </source>
</evidence>
<feature type="transmembrane region" description="Helical" evidence="5">
    <location>
        <begin position="232"/>
        <end position="261"/>
    </location>
</feature>
<dbReference type="EMBL" id="CAJNXB010003733">
    <property type="protein sequence ID" value="CAF3332965.1"/>
    <property type="molecule type" value="Genomic_DNA"/>
</dbReference>
<feature type="transmembrane region" description="Helical" evidence="5">
    <location>
        <begin position="56"/>
        <end position="73"/>
    </location>
</feature>
<dbReference type="CDD" id="cd17476">
    <property type="entry name" value="MFS_Amf1_MDR_like"/>
    <property type="match status" value="1"/>
</dbReference>
<keyword evidence="3 5" id="KW-1133">Transmembrane helix</keyword>
<dbReference type="PANTHER" id="PTHR42718">
    <property type="entry name" value="MAJOR FACILITATOR SUPERFAMILY MULTIDRUG TRANSPORTER MFSC"/>
    <property type="match status" value="1"/>
</dbReference>
<dbReference type="Gene3D" id="1.20.1250.20">
    <property type="entry name" value="MFS general substrate transporter like domains"/>
    <property type="match status" value="2"/>
</dbReference>
<evidence type="ECO:0000256" key="4">
    <source>
        <dbReference type="ARBA" id="ARBA00023136"/>
    </source>
</evidence>
<dbReference type="Proteomes" id="UP000663851">
    <property type="component" value="Unassembled WGS sequence"/>
</dbReference>
<dbReference type="PROSITE" id="PS50850">
    <property type="entry name" value="MFS"/>
    <property type="match status" value="1"/>
</dbReference>
<dbReference type="GO" id="GO:0016020">
    <property type="term" value="C:membrane"/>
    <property type="evidence" value="ECO:0007669"/>
    <property type="project" value="UniProtKB-SubCell"/>
</dbReference>
<gene>
    <name evidence="9" type="ORF">HFQ381_LOCUS30159</name>
    <name evidence="7" type="ORF">TIS948_LOCUS21541</name>
    <name evidence="8" type="ORF">UJA718_LOCUS18235</name>
</gene>
<feature type="transmembrane region" description="Helical" evidence="5">
    <location>
        <begin position="178"/>
        <end position="196"/>
    </location>
</feature>
<evidence type="ECO:0000256" key="1">
    <source>
        <dbReference type="ARBA" id="ARBA00004141"/>
    </source>
</evidence>
<dbReference type="InterPro" id="IPR011701">
    <property type="entry name" value="MFS"/>
</dbReference>
<evidence type="ECO:0000259" key="6">
    <source>
        <dbReference type="PROSITE" id="PS50850"/>
    </source>
</evidence>
<feature type="transmembrane region" description="Helical" evidence="5">
    <location>
        <begin position="329"/>
        <end position="354"/>
    </location>
</feature>
<keyword evidence="2 5" id="KW-0812">Transmembrane</keyword>
<dbReference type="InterPro" id="IPR036259">
    <property type="entry name" value="MFS_trans_sf"/>
</dbReference>
<accession>A0A817UPD7</accession>
<proteinExistence type="predicted"/>
<feature type="transmembrane region" description="Helical" evidence="5">
    <location>
        <begin position="273"/>
        <end position="297"/>
    </location>
</feature>
<dbReference type="GO" id="GO:0022857">
    <property type="term" value="F:transmembrane transporter activity"/>
    <property type="evidence" value="ECO:0007669"/>
    <property type="project" value="InterPro"/>
</dbReference>
<keyword evidence="11" id="KW-1185">Reference proteome</keyword>
<evidence type="ECO:0000313" key="10">
    <source>
        <dbReference type="Proteomes" id="UP000663825"/>
    </source>
</evidence>
<protein>
    <recommendedName>
        <fullName evidence="6">Major facilitator superfamily (MFS) profile domain-containing protein</fullName>
    </recommendedName>
</protein>
<evidence type="ECO:0000313" key="8">
    <source>
        <dbReference type="EMBL" id="CAF4388298.1"/>
    </source>
</evidence>